<gene>
    <name evidence="2" type="ORF">BaRGS_00015052</name>
</gene>
<accession>A0ABD0L329</accession>
<evidence type="ECO:0000313" key="3">
    <source>
        <dbReference type="Proteomes" id="UP001519460"/>
    </source>
</evidence>
<dbReference type="InterPro" id="IPR027417">
    <property type="entry name" value="P-loop_NTPase"/>
</dbReference>
<evidence type="ECO:0000256" key="1">
    <source>
        <dbReference type="SAM" id="MobiDB-lite"/>
    </source>
</evidence>
<feature type="region of interest" description="Disordered" evidence="1">
    <location>
        <begin position="363"/>
        <end position="415"/>
    </location>
</feature>
<proteinExistence type="predicted"/>
<comment type="caution">
    <text evidence="2">The sequence shown here is derived from an EMBL/GenBank/DDBJ whole genome shotgun (WGS) entry which is preliminary data.</text>
</comment>
<feature type="compositionally biased region" description="Basic and acidic residues" evidence="1">
    <location>
        <begin position="79"/>
        <end position="88"/>
    </location>
</feature>
<feature type="compositionally biased region" description="Acidic residues" evidence="1">
    <location>
        <begin position="376"/>
        <end position="386"/>
    </location>
</feature>
<dbReference type="AlphaFoldDB" id="A0ABD0L329"/>
<organism evidence="2 3">
    <name type="scientific">Batillaria attramentaria</name>
    <dbReference type="NCBI Taxonomy" id="370345"/>
    <lineage>
        <taxon>Eukaryota</taxon>
        <taxon>Metazoa</taxon>
        <taxon>Spiralia</taxon>
        <taxon>Lophotrochozoa</taxon>
        <taxon>Mollusca</taxon>
        <taxon>Gastropoda</taxon>
        <taxon>Caenogastropoda</taxon>
        <taxon>Sorbeoconcha</taxon>
        <taxon>Cerithioidea</taxon>
        <taxon>Batillariidae</taxon>
        <taxon>Batillaria</taxon>
    </lineage>
</organism>
<reference evidence="2 3" key="1">
    <citation type="journal article" date="2023" name="Sci. Data">
        <title>Genome assembly of the Korean intertidal mud-creeper Batillaria attramentaria.</title>
        <authorList>
            <person name="Patra A.K."/>
            <person name="Ho P.T."/>
            <person name="Jun S."/>
            <person name="Lee S.J."/>
            <person name="Kim Y."/>
            <person name="Won Y.J."/>
        </authorList>
    </citation>
    <scope>NUCLEOTIDE SEQUENCE [LARGE SCALE GENOMIC DNA]</scope>
    <source>
        <strain evidence="2">Wonlab-2016</strain>
    </source>
</reference>
<feature type="region of interest" description="Disordered" evidence="1">
    <location>
        <begin position="78"/>
        <end position="120"/>
    </location>
</feature>
<feature type="region of interest" description="Disordered" evidence="1">
    <location>
        <begin position="457"/>
        <end position="477"/>
    </location>
</feature>
<feature type="compositionally biased region" description="Basic and acidic residues" evidence="1">
    <location>
        <begin position="404"/>
        <end position="414"/>
    </location>
</feature>
<feature type="compositionally biased region" description="Polar residues" evidence="1">
    <location>
        <begin position="89"/>
        <end position="114"/>
    </location>
</feature>
<dbReference type="Proteomes" id="UP001519460">
    <property type="component" value="Unassembled WGS sequence"/>
</dbReference>
<dbReference type="SUPFAM" id="SSF52540">
    <property type="entry name" value="P-loop containing nucleoside triphosphate hydrolases"/>
    <property type="match status" value="1"/>
</dbReference>
<feature type="non-terminal residue" evidence="2">
    <location>
        <position position="1"/>
    </location>
</feature>
<name>A0ABD0L329_9CAEN</name>
<protein>
    <submittedName>
        <fullName evidence="2">Uncharacterized protein</fullName>
    </submittedName>
</protein>
<feature type="non-terminal residue" evidence="2">
    <location>
        <position position="1117"/>
    </location>
</feature>
<evidence type="ECO:0000313" key="2">
    <source>
        <dbReference type="EMBL" id="KAK7493723.1"/>
    </source>
</evidence>
<keyword evidence="3" id="KW-1185">Reference proteome</keyword>
<sequence>ANEQEDEFIDAWFPDLQTETYFIPPVDLSPEAHVQRQIAGQTVLIPLDPRQHREYRRAIEDDLVQRRVLTTIRALANKKKADRDRESDTTSAPTSSEASRLQAGTNPTTTNPRAMNSDKEKHGMVVLSQVKCSDFNRRSLVSAPDFKNSAEPAEGDFDLMILHRQYGVLIGSIKTASNRAVDVQRVQLDEAITYLDVTERDVKKLVEKVLVEQIVAKLPRQEREILAREIVKKMGETEKREVSQNKPQTDQVLEERHAEEVSLAVVDQNTRDWVRLLSRASAIKHAEQIAARGRDRSVRGTSHASIVTEEGATSAEDYNAVHNQGRDTSPAENTTTSKGTVCTEHGTHLPEEDFAEQQIESFQKGTTVSEKRTATQDEEISMEDSGESERKTQAKVHVKSSGISEKKTTTRDQEISESEEDWEYFLQKEVRPLADGIFGELSQWSKEVAKVATIWAERGTPENTTHSGTKGPSPDTHGQVIEAIDKQLRKMIEDQSQQIPELLSEVTRLVTCQLYGILTADLVKALEEEVTEYFLQEQMSVGKTKILNNLSSIVNLELLQKFRDKLSHTTANLLSHEVVAELMEDTVLAYVSQLPEKTTLHMPENIGRQLTECVVRLLAKTVTRQLAERVVGQVLESTAQQLLAGVRNELVQARQQISNDYIGKVTDTLFFRVVQEVETDIRTIVEKRKELFRDKKELSEEDVQQLWEETEVFTDLTVENTQWVAEEMRRNMQDGETRNLSLLLLRRLTQEEAEKHVKRSVDKFTLLPSLSWTKKSSEEFSRELMEKENKQLLAQVCRASSSGSAVKEHVKQVLDEFSSDLNAILSRRMVTELSNHVTRQLADSDDHRTQSVRAMSEMVFTYLSDESVSRDVAKGLVDLMTQHSVLDNVKRPRILKTVILPHELARCLGEPDLSDMEAVTRLCLCQEMMPVPEYMQLIQNDHHNDLPDDAMKKAEEWWRWRMVGDGEDPNMTDELYRGLVRRFCTPVTSVQYYCSTEPRRHMWHAEPRRQVWSESQAVSTIGGLFTRLALYPSQVDVLLYGDDMLFLTGPPGTGKTVMLVLKARRWLQSKLYLPGKMSGTRFVSRGLVLALSARAASLFGRQSRDWNRCSFYTFSQA</sequence>
<feature type="compositionally biased region" description="Polar residues" evidence="1">
    <location>
        <begin position="461"/>
        <end position="470"/>
    </location>
</feature>
<dbReference type="EMBL" id="JACVVK020000090">
    <property type="protein sequence ID" value="KAK7493723.1"/>
    <property type="molecule type" value="Genomic_DNA"/>
</dbReference>